<comment type="caution">
    <text evidence="1">The sequence shown here is derived from an EMBL/GenBank/DDBJ whole genome shotgun (WGS) entry which is preliminary data.</text>
</comment>
<name>A0A4Z2FJV9_9TELE</name>
<proteinExistence type="predicted"/>
<gene>
    <name evidence="1" type="ORF">EYF80_049253</name>
</gene>
<reference evidence="1 2" key="1">
    <citation type="submission" date="2019-03" db="EMBL/GenBank/DDBJ databases">
        <title>First draft genome of Liparis tanakae, snailfish: a comprehensive survey of snailfish specific genes.</title>
        <authorList>
            <person name="Kim W."/>
            <person name="Song I."/>
            <person name="Jeong J.-H."/>
            <person name="Kim D."/>
            <person name="Kim S."/>
            <person name="Ryu S."/>
            <person name="Song J.Y."/>
            <person name="Lee S.K."/>
        </authorList>
    </citation>
    <scope>NUCLEOTIDE SEQUENCE [LARGE SCALE GENOMIC DNA]</scope>
    <source>
        <tissue evidence="1">Muscle</tissue>
    </source>
</reference>
<protein>
    <submittedName>
        <fullName evidence="1">Uncharacterized protein</fullName>
    </submittedName>
</protein>
<dbReference type="Proteomes" id="UP000314294">
    <property type="component" value="Unassembled WGS sequence"/>
</dbReference>
<dbReference type="AlphaFoldDB" id="A0A4Z2FJV9"/>
<evidence type="ECO:0000313" key="2">
    <source>
        <dbReference type="Proteomes" id="UP000314294"/>
    </source>
</evidence>
<keyword evidence="2" id="KW-1185">Reference proteome</keyword>
<accession>A0A4Z2FJV9</accession>
<sequence length="65" mass="7323">MHKRPNTRVVSIPSVSERRGFYHPSISLTILLSTFPAFVRPRVTIGEERGKFTSRSRTPGTASHD</sequence>
<organism evidence="1 2">
    <name type="scientific">Liparis tanakae</name>
    <name type="common">Tanaka's snailfish</name>
    <dbReference type="NCBI Taxonomy" id="230148"/>
    <lineage>
        <taxon>Eukaryota</taxon>
        <taxon>Metazoa</taxon>
        <taxon>Chordata</taxon>
        <taxon>Craniata</taxon>
        <taxon>Vertebrata</taxon>
        <taxon>Euteleostomi</taxon>
        <taxon>Actinopterygii</taxon>
        <taxon>Neopterygii</taxon>
        <taxon>Teleostei</taxon>
        <taxon>Neoteleostei</taxon>
        <taxon>Acanthomorphata</taxon>
        <taxon>Eupercaria</taxon>
        <taxon>Perciformes</taxon>
        <taxon>Cottioidei</taxon>
        <taxon>Cottales</taxon>
        <taxon>Liparidae</taxon>
        <taxon>Liparis</taxon>
    </lineage>
</organism>
<dbReference type="EMBL" id="SRLO01001177">
    <property type="protein sequence ID" value="TNN40572.1"/>
    <property type="molecule type" value="Genomic_DNA"/>
</dbReference>
<evidence type="ECO:0000313" key="1">
    <source>
        <dbReference type="EMBL" id="TNN40572.1"/>
    </source>
</evidence>